<accession>A0AAW6TT98</accession>
<comment type="caution">
    <text evidence="2">The sequence shown here is derived from an EMBL/GenBank/DDBJ whole genome shotgun (WGS) entry which is preliminary data.</text>
</comment>
<dbReference type="EMBL" id="JASCXX010000002">
    <property type="protein sequence ID" value="MDI6447717.1"/>
    <property type="molecule type" value="Genomic_DNA"/>
</dbReference>
<keyword evidence="1" id="KW-0472">Membrane</keyword>
<sequence length="163" mass="17984">MNRGIVTKRIIQGVAVAFGVLGLMWMFMGLGFAVTGFREPDYLMTLLGISMAVVLGGVLVAIAWANLRHFGSRSIRHVAALVVATIYLCFSSWLFQLMEWLERAKPMVGLLLVAMLWLSLYLMHRLYRALSCKLIQLAGLANGERGDPALLSDAPSDAPSERE</sequence>
<dbReference type="AlphaFoldDB" id="A0AAW6TT98"/>
<protein>
    <recommendedName>
        <fullName evidence="4">DUF3021 domain-containing protein</fullName>
    </recommendedName>
</protein>
<feature type="transmembrane region" description="Helical" evidence="1">
    <location>
        <begin position="77"/>
        <end position="95"/>
    </location>
</feature>
<evidence type="ECO:0008006" key="4">
    <source>
        <dbReference type="Google" id="ProtNLM"/>
    </source>
</evidence>
<dbReference type="RefSeq" id="WP_349243129.1">
    <property type="nucleotide sequence ID" value="NZ_JASCXX010000002.1"/>
</dbReference>
<organism evidence="2 3">
    <name type="scientific">Anaerobaca lacustris</name>
    <dbReference type="NCBI Taxonomy" id="3044600"/>
    <lineage>
        <taxon>Bacteria</taxon>
        <taxon>Pseudomonadati</taxon>
        <taxon>Planctomycetota</taxon>
        <taxon>Phycisphaerae</taxon>
        <taxon>Sedimentisphaerales</taxon>
        <taxon>Anaerobacaceae</taxon>
        <taxon>Anaerobaca</taxon>
    </lineage>
</organism>
<evidence type="ECO:0000313" key="2">
    <source>
        <dbReference type="EMBL" id="MDI6447717.1"/>
    </source>
</evidence>
<evidence type="ECO:0000313" key="3">
    <source>
        <dbReference type="Proteomes" id="UP001431776"/>
    </source>
</evidence>
<proteinExistence type="predicted"/>
<name>A0AAW6TT98_9BACT</name>
<feature type="transmembrane region" description="Helical" evidence="1">
    <location>
        <begin position="12"/>
        <end position="36"/>
    </location>
</feature>
<reference evidence="2" key="1">
    <citation type="submission" date="2023-05" db="EMBL/GenBank/DDBJ databases">
        <title>Anaerotaeda fermentans gen. nov., sp. nov., a novel anaerobic planctomycete of the new family within the order Sedimentisphaerales isolated from Taman Peninsula, Russia.</title>
        <authorList>
            <person name="Khomyakova M.A."/>
            <person name="Merkel A.Y."/>
            <person name="Slobodkin A.I."/>
        </authorList>
    </citation>
    <scope>NUCLEOTIDE SEQUENCE</scope>
    <source>
        <strain evidence="2">M17dextr</strain>
    </source>
</reference>
<feature type="transmembrane region" description="Helical" evidence="1">
    <location>
        <begin position="107"/>
        <end position="127"/>
    </location>
</feature>
<keyword evidence="1" id="KW-0812">Transmembrane</keyword>
<evidence type="ECO:0000256" key="1">
    <source>
        <dbReference type="SAM" id="Phobius"/>
    </source>
</evidence>
<feature type="transmembrane region" description="Helical" evidence="1">
    <location>
        <begin position="42"/>
        <end position="65"/>
    </location>
</feature>
<dbReference type="Proteomes" id="UP001431776">
    <property type="component" value="Unassembled WGS sequence"/>
</dbReference>
<gene>
    <name evidence="2" type="ORF">QJ522_01580</name>
</gene>
<keyword evidence="1" id="KW-1133">Transmembrane helix</keyword>
<keyword evidence="3" id="KW-1185">Reference proteome</keyword>